<dbReference type="InterPro" id="IPR008969">
    <property type="entry name" value="CarboxyPept-like_regulatory"/>
</dbReference>
<dbReference type="SUPFAM" id="SSF49464">
    <property type="entry name" value="Carboxypeptidase regulatory domain-like"/>
    <property type="match status" value="1"/>
</dbReference>
<dbReference type="OrthoDB" id="886907at2"/>
<feature type="signal peptide" evidence="1">
    <location>
        <begin position="1"/>
        <end position="26"/>
    </location>
</feature>
<dbReference type="Gene3D" id="2.60.40.1120">
    <property type="entry name" value="Carboxypeptidase-like, regulatory domain"/>
    <property type="match status" value="1"/>
</dbReference>
<dbReference type="AlphaFoldDB" id="A0A1G1TKG3"/>
<sequence length="168" mass="17703">MKQYCYPFLFLLLALTAGTNAAQAQAKLPRAKLLAANVQRTPPMMPTVADVPAPAVAPPASVVLAGRVETLAGALPGAVVRLPRLDQSCVTDAQGNFSFTLPASTGTETAVASYAGFADVKAALQPGATLAVVQLLTPVNISLTKQQQLKSYLKTARHEVKHELRQIK</sequence>
<evidence type="ECO:0000256" key="1">
    <source>
        <dbReference type="SAM" id="SignalP"/>
    </source>
</evidence>
<keyword evidence="1" id="KW-0732">Signal</keyword>
<dbReference type="RefSeq" id="WP_070741773.1">
    <property type="nucleotide sequence ID" value="NZ_MDZA01000066.1"/>
</dbReference>
<gene>
    <name evidence="2" type="ORF">BEN49_05060</name>
</gene>
<proteinExistence type="predicted"/>
<accession>A0A1G1TKG3</accession>
<dbReference type="Proteomes" id="UP000177506">
    <property type="component" value="Unassembled WGS sequence"/>
</dbReference>
<reference evidence="2 3" key="1">
    <citation type="submission" date="2016-08" db="EMBL/GenBank/DDBJ databases">
        <title>Hymenobacter coccineus sp. nov., Hymenobacter lapidarius sp. nov. and Hymenobacter glacialis sp. nov., isolated from Antarctic soil.</title>
        <authorList>
            <person name="Sedlacek I."/>
            <person name="Kralova S."/>
            <person name="Kyrova K."/>
            <person name="Maslanova I."/>
            <person name="Stankova E."/>
            <person name="Vrbovska V."/>
            <person name="Nemec M."/>
            <person name="Bartak M."/>
            <person name="Svec P."/>
            <person name="Busse H.-J."/>
            <person name="Pantucek R."/>
        </authorList>
    </citation>
    <scope>NUCLEOTIDE SEQUENCE [LARGE SCALE GENOMIC DNA]</scope>
    <source>
        <strain evidence="2 3">CCM 8649</strain>
    </source>
</reference>
<evidence type="ECO:0000313" key="3">
    <source>
        <dbReference type="Proteomes" id="UP000177506"/>
    </source>
</evidence>
<protein>
    <recommendedName>
        <fullName evidence="4">TonB-dependent receptor plug domain-containing protein</fullName>
    </recommendedName>
</protein>
<feature type="chain" id="PRO_5009579685" description="TonB-dependent receptor plug domain-containing protein" evidence="1">
    <location>
        <begin position="27"/>
        <end position="168"/>
    </location>
</feature>
<name>A0A1G1TKG3_9BACT</name>
<dbReference type="EMBL" id="MDZA01000066">
    <property type="protein sequence ID" value="OGX91363.1"/>
    <property type="molecule type" value="Genomic_DNA"/>
</dbReference>
<comment type="caution">
    <text evidence="2">The sequence shown here is derived from an EMBL/GenBank/DDBJ whole genome shotgun (WGS) entry which is preliminary data.</text>
</comment>
<evidence type="ECO:0008006" key="4">
    <source>
        <dbReference type="Google" id="ProtNLM"/>
    </source>
</evidence>
<evidence type="ECO:0000313" key="2">
    <source>
        <dbReference type="EMBL" id="OGX91363.1"/>
    </source>
</evidence>
<organism evidence="2 3">
    <name type="scientific">Hymenobacter coccineus</name>
    <dbReference type="NCBI Taxonomy" id="1908235"/>
    <lineage>
        <taxon>Bacteria</taxon>
        <taxon>Pseudomonadati</taxon>
        <taxon>Bacteroidota</taxon>
        <taxon>Cytophagia</taxon>
        <taxon>Cytophagales</taxon>
        <taxon>Hymenobacteraceae</taxon>
        <taxon>Hymenobacter</taxon>
    </lineage>
</organism>
<keyword evidence="3" id="KW-1185">Reference proteome</keyword>